<evidence type="ECO:0000256" key="3">
    <source>
        <dbReference type="ARBA" id="ARBA00022946"/>
    </source>
</evidence>
<evidence type="ECO:0000256" key="8">
    <source>
        <dbReference type="SAM" id="MobiDB-lite"/>
    </source>
</evidence>
<keyword evidence="6" id="KW-0687">Ribonucleoprotein</keyword>
<evidence type="ECO:0000256" key="7">
    <source>
        <dbReference type="ARBA" id="ARBA00035140"/>
    </source>
</evidence>
<dbReference type="GO" id="GO:0003735">
    <property type="term" value="F:structural constituent of ribosome"/>
    <property type="evidence" value="ECO:0007669"/>
    <property type="project" value="TreeGrafter"/>
</dbReference>
<keyword evidence="4" id="KW-0689">Ribosomal protein</keyword>
<feature type="compositionally biased region" description="Basic and acidic residues" evidence="8">
    <location>
        <begin position="73"/>
        <end position="83"/>
    </location>
</feature>
<evidence type="ECO:0000256" key="4">
    <source>
        <dbReference type="ARBA" id="ARBA00022980"/>
    </source>
</evidence>
<dbReference type="OMA" id="GLAHWMT"/>
<evidence type="ECO:0000313" key="10">
    <source>
        <dbReference type="Proteomes" id="UP000016936"/>
    </source>
</evidence>
<accession>M2TTJ9</accession>
<gene>
    <name evidence="9" type="ORF">COCHEDRAFT_1024663</name>
</gene>
<comment type="subcellular location">
    <subcellularLocation>
        <location evidence="1">Mitochondrion</location>
    </subcellularLocation>
</comment>
<protein>
    <recommendedName>
        <fullName evidence="7">Small ribosomal subunit protein mS29</fullName>
    </recommendedName>
</protein>
<dbReference type="AlphaFoldDB" id="M2TTJ9"/>
<dbReference type="PANTHER" id="PTHR12810:SF0">
    <property type="entry name" value="SMALL RIBOSOMAL SUBUNIT PROTEIN MS29"/>
    <property type="match status" value="1"/>
</dbReference>
<dbReference type="HOGENOM" id="CLU_046315_1_0_1"/>
<evidence type="ECO:0000256" key="2">
    <source>
        <dbReference type="ARBA" id="ARBA00009863"/>
    </source>
</evidence>
<sequence>MPPSTCLRSFSQLSLDTTPAVPRLLRPHVACFSTSSLRYAAVAKKKGMAAAPKKGVKSLNTKKGKKAPSAGDTGKRPAQGERKAQRKRIVLSNDNALEVSSLQDLTKNNVLSDKNEGKVMGLPQENVVDALRAVEAFKTSQGWSLFRRPAVLMRKEAIQLAKLFKDVEDSAAGQKKTVRRILCGERMSGNTEYAPLPDSEPLQYTQDTYTANLLQQMLKANGAFLQATILSTKPDLPLPLAAKATLKELVALGVANPEVSWPVFVALWNELSLPGRPPILFALDGLSHIMRHSEYMSAQVKPIHAHDLTLVRHFVDHLSGQKKFANGGVVLGATSQSNSPTSSGLDFCIQVAQARKVSADKVPQWNPYKSVDARVMEALKGLHDNSPEFNIIEVGGLSKEEARSIMEYYAESGMLRHRVDEGFVTEKWSLAGMGNIGELERASVRMRL</sequence>
<evidence type="ECO:0000313" key="9">
    <source>
        <dbReference type="EMBL" id="EMD85096.1"/>
    </source>
</evidence>
<name>M2TTJ9_COCH5</name>
<dbReference type="EMBL" id="KB445593">
    <property type="protein sequence ID" value="EMD85096.1"/>
    <property type="molecule type" value="Genomic_DNA"/>
</dbReference>
<dbReference type="Pfam" id="PF10236">
    <property type="entry name" value="DAP3"/>
    <property type="match status" value="1"/>
</dbReference>
<dbReference type="InterPro" id="IPR019368">
    <property type="entry name" value="Ribosomal_mS29"/>
</dbReference>
<feature type="region of interest" description="Disordered" evidence="8">
    <location>
        <begin position="50"/>
        <end position="86"/>
    </location>
</feature>
<keyword evidence="10" id="KW-1185">Reference proteome</keyword>
<organism evidence="9 10">
    <name type="scientific">Cochliobolus heterostrophus (strain C5 / ATCC 48332 / race O)</name>
    <name type="common">Southern corn leaf blight fungus</name>
    <name type="synonym">Bipolaris maydis</name>
    <dbReference type="NCBI Taxonomy" id="701091"/>
    <lineage>
        <taxon>Eukaryota</taxon>
        <taxon>Fungi</taxon>
        <taxon>Dikarya</taxon>
        <taxon>Ascomycota</taxon>
        <taxon>Pezizomycotina</taxon>
        <taxon>Dothideomycetes</taxon>
        <taxon>Pleosporomycetidae</taxon>
        <taxon>Pleosporales</taxon>
        <taxon>Pleosporineae</taxon>
        <taxon>Pleosporaceae</taxon>
        <taxon>Bipolaris</taxon>
    </lineage>
</organism>
<evidence type="ECO:0000256" key="5">
    <source>
        <dbReference type="ARBA" id="ARBA00023128"/>
    </source>
</evidence>
<dbReference type="STRING" id="701091.M2TTJ9"/>
<dbReference type="Proteomes" id="UP000016936">
    <property type="component" value="Unassembled WGS sequence"/>
</dbReference>
<reference evidence="10" key="2">
    <citation type="journal article" date="2013" name="PLoS Genet.">
        <title>Comparative genome structure, secondary metabolite, and effector coding capacity across Cochliobolus pathogens.</title>
        <authorList>
            <person name="Condon B.J."/>
            <person name="Leng Y."/>
            <person name="Wu D."/>
            <person name="Bushley K.E."/>
            <person name="Ohm R.A."/>
            <person name="Otillar R."/>
            <person name="Martin J."/>
            <person name="Schackwitz W."/>
            <person name="Grimwood J."/>
            <person name="MohdZainudin N."/>
            <person name="Xue C."/>
            <person name="Wang R."/>
            <person name="Manning V.A."/>
            <person name="Dhillon B."/>
            <person name="Tu Z.J."/>
            <person name="Steffenson B.J."/>
            <person name="Salamov A."/>
            <person name="Sun H."/>
            <person name="Lowry S."/>
            <person name="LaButti K."/>
            <person name="Han J."/>
            <person name="Copeland A."/>
            <person name="Lindquist E."/>
            <person name="Barry K."/>
            <person name="Schmutz J."/>
            <person name="Baker S.E."/>
            <person name="Ciuffetti L.M."/>
            <person name="Grigoriev I.V."/>
            <person name="Zhong S."/>
            <person name="Turgeon B.G."/>
        </authorList>
    </citation>
    <scope>NUCLEOTIDE SEQUENCE [LARGE SCALE GENOMIC DNA]</scope>
    <source>
        <strain evidence="10">C5 / ATCC 48332 / race O</strain>
    </source>
</reference>
<keyword evidence="3" id="KW-0809">Transit peptide</keyword>
<reference evidence="9 10" key="1">
    <citation type="journal article" date="2012" name="PLoS Pathog.">
        <title>Diverse lifestyles and strategies of plant pathogenesis encoded in the genomes of eighteen Dothideomycetes fungi.</title>
        <authorList>
            <person name="Ohm R.A."/>
            <person name="Feau N."/>
            <person name="Henrissat B."/>
            <person name="Schoch C.L."/>
            <person name="Horwitz B.A."/>
            <person name="Barry K.W."/>
            <person name="Condon B.J."/>
            <person name="Copeland A.C."/>
            <person name="Dhillon B."/>
            <person name="Glaser F."/>
            <person name="Hesse C.N."/>
            <person name="Kosti I."/>
            <person name="LaButti K."/>
            <person name="Lindquist E.A."/>
            <person name="Lucas S."/>
            <person name="Salamov A.A."/>
            <person name="Bradshaw R.E."/>
            <person name="Ciuffetti L."/>
            <person name="Hamelin R.C."/>
            <person name="Kema G.H.J."/>
            <person name="Lawrence C."/>
            <person name="Scott J.A."/>
            <person name="Spatafora J.W."/>
            <person name="Turgeon B.G."/>
            <person name="de Wit P.J.G.M."/>
            <person name="Zhong S."/>
            <person name="Goodwin S.B."/>
            <person name="Grigoriev I.V."/>
        </authorList>
    </citation>
    <scope>NUCLEOTIDE SEQUENCE [LARGE SCALE GENOMIC DNA]</scope>
    <source>
        <strain evidence="10">C5 / ATCC 48332 / race O</strain>
    </source>
</reference>
<evidence type="ECO:0000256" key="1">
    <source>
        <dbReference type="ARBA" id="ARBA00004173"/>
    </source>
</evidence>
<dbReference type="eggNOG" id="KOG3928">
    <property type="taxonomic scope" value="Eukaryota"/>
</dbReference>
<proteinExistence type="inferred from homology"/>
<keyword evidence="5" id="KW-0496">Mitochondrion</keyword>
<comment type="similarity">
    <text evidence="2">Belongs to the mitochondrion-specific ribosomal protein mS29 family.</text>
</comment>
<evidence type="ECO:0000256" key="6">
    <source>
        <dbReference type="ARBA" id="ARBA00023274"/>
    </source>
</evidence>
<feature type="compositionally biased region" description="Basic residues" evidence="8">
    <location>
        <begin position="54"/>
        <end position="66"/>
    </location>
</feature>
<dbReference type="GO" id="GO:0005763">
    <property type="term" value="C:mitochondrial small ribosomal subunit"/>
    <property type="evidence" value="ECO:0007669"/>
    <property type="project" value="TreeGrafter"/>
</dbReference>
<dbReference type="OrthoDB" id="274828at2759"/>
<dbReference type="PANTHER" id="PTHR12810">
    <property type="entry name" value="MITOCHONDRIAL 28S RIBOSOMAL PROTEIN S29"/>
    <property type="match status" value="1"/>
</dbReference>